<accession>J9GC32</accession>
<proteinExistence type="predicted"/>
<evidence type="ECO:0000256" key="1">
    <source>
        <dbReference type="SAM" id="Phobius"/>
    </source>
</evidence>
<organism evidence="2">
    <name type="scientific">gut metagenome</name>
    <dbReference type="NCBI Taxonomy" id="749906"/>
    <lineage>
        <taxon>unclassified sequences</taxon>
        <taxon>metagenomes</taxon>
        <taxon>organismal metagenomes</taxon>
    </lineage>
</organism>
<sequence length="112" mass="12188">MRLMLKSMICVPLSLSWANVLSVSAVPSVKLHISISGYFSRNFLSMSSASSRAKFCRVPIGSSTVIPIRALSCVGKNSVFIIGISIILPTNIIMAPTMTVFLWRTAQLRNLA</sequence>
<dbReference type="EMBL" id="AMCI01001656">
    <property type="protein sequence ID" value="EJX04892.1"/>
    <property type="molecule type" value="Genomic_DNA"/>
</dbReference>
<keyword evidence="1" id="KW-1133">Transmembrane helix</keyword>
<dbReference type="AlphaFoldDB" id="J9GC32"/>
<gene>
    <name evidence="2" type="ORF">EVA_07003</name>
</gene>
<reference evidence="2" key="1">
    <citation type="journal article" date="2012" name="PLoS ONE">
        <title>Gene sets for utilization of primary and secondary nutrition supplies in the distal gut of endangered iberian lynx.</title>
        <authorList>
            <person name="Alcaide M."/>
            <person name="Messina E."/>
            <person name="Richter M."/>
            <person name="Bargiela R."/>
            <person name="Peplies J."/>
            <person name="Huws S.A."/>
            <person name="Newbold C.J."/>
            <person name="Golyshin P.N."/>
            <person name="Simon M.A."/>
            <person name="Lopez G."/>
            <person name="Yakimov M.M."/>
            <person name="Ferrer M."/>
        </authorList>
    </citation>
    <scope>NUCLEOTIDE SEQUENCE</scope>
</reference>
<comment type="caution">
    <text evidence="2">The sequence shown here is derived from an EMBL/GenBank/DDBJ whole genome shotgun (WGS) entry which is preliminary data.</text>
</comment>
<evidence type="ECO:0000313" key="2">
    <source>
        <dbReference type="EMBL" id="EJX04892.1"/>
    </source>
</evidence>
<keyword evidence="1" id="KW-0472">Membrane</keyword>
<protein>
    <submittedName>
        <fullName evidence="2">Membrane protein</fullName>
    </submittedName>
</protein>
<feature type="transmembrane region" description="Helical" evidence="1">
    <location>
        <begin position="79"/>
        <end position="103"/>
    </location>
</feature>
<keyword evidence="1" id="KW-0812">Transmembrane</keyword>
<name>J9GC32_9ZZZZ</name>